<comment type="caution">
    <text evidence="2">The sequence shown here is derived from an EMBL/GenBank/DDBJ whole genome shotgun (WGS) entry which is preliminary data.</text>
</comment>
<gene>
    <name evidence="2" type="ORF">GCM10023165_08480</name>
</gene>
<evidence type="ECO:0000259" key="1">
    <source>
        <dbReference type="Pfam" id="PF20148"/>
    </source>
</evidence>
<dbReference type="EMBL" id="BAABGJ010000008">
    <property type="protein sequence ID" value="GAA4333379.1"/>
    <property type="molecule type" value="Genomic_DNA"/>
</dbReference>
<dbReference type="InterPro" id="IPR045351">
    <property type="entry name" value="DUF6531"/>
</dbReference>
<dbReference type="Proteomes" id="UP001500975">
    <property type="component" value="Unassembled WGS sequence"/>
</dbReference>
<name>A0ABP8H2S5_9BURK</name>
<dbReference type="Pfam" id="PF20148">
    <property type="entry name" value="DUF6531"/>
    <property type="match status" value="1"/>
</dbReference>
<accession>A0ABP8H2S5</accession>
<feature type="domain" description="DUF6531" evidence="1">
    <location>
        <begin position="79"/>
        <end position="154"/>
    </location>
</feature>
<evidence type="ECO:0000313" key="2">
    <source>
        <dbReference type="EMBL" id="GAA4333379.1"/>
    </source>
</evidence>
<reference evidence="3" key="1">
    <citation type="journal article" date="2019" name="Int. J. Syst. Evol. Microbiol.">
        <title>The Global Catalogue of Microorganisms (GCM) 10K type strain sequencing project: providing services to taxonomists for standard genome sequencing and annotation.</title>
        <authorList>
            <consortium name="The Broad Institute Genomics Platform"/>
            <consortium name="The Broad Institute Genome Sequencing Center for Infectious Disease"/>
            <person name="Wu L."/>
            <person name="Ma J."/>
        </authorList>
    </citation>
    <scope>NUCLEOTIDE SEQUENCE [LARGE SCALE GENOMIC DNA]</scope>
    <source>
        <strain evidence="3">JCM 17804</strain>
    </source>
</reference>
<keyword evidence="3" id="KW-1185">Reference proteome</keyword>
<protein>
    <recommendedName>
        <fullName evidence="1">DUF6531 domain-containing protein</fullName>
    </recommendedName>
</protein>
<dbReference type="RefSeq" id="WP_345536103.1">
    <property type="nucleotide sequence ID" value="NZ_BAABGJ010000008.1"/>
</dbReference>
<sequence length="155" mass="16246">MSQGTALQQERACAVFDCAASSTHKATRRHWKPFFRRCVLLPLVQSLLLGPAHAAPTAVVEPAPSSSHSATAVVGLAVGNPILPATAEKFQSETDFTDAGSAPLSFGRFYRSTWGADATRPAGALSFGWTHTHSASLRTTSATTFTAVTLTSAEG</sequence>
<proteinExistence type="predicted"/>
<evidence type="ECO:0000313" key="3">
    <source>
        <dbReference type="Proteomes" id="UP001500975"/>
    </source>
</evidence>
<organism evidence="2 3">
    <name type="scientific">Variovorax defluvii</name>
    <dbReference type="NCBI Taxonomy" id="913761"/>
    <lineage>
        <taxon>Bacteria</taxon>
        <taxon>Pseudomonadati</taxon>
        <taxon>Pseudomonadota</taxon>
        <taxon>Betaproteobacteria</taxon>
        <taxon>Burkholderiales</taxon>
        <taxon>Comamonadaceae</taxon>
        <taxon>Variovorax</taxon>
    </lineage>
</organism>